<comment type="caution">
    <text evidence="1">The sequence shown here is derived from an EMBL/GenBank/DDBJ whole genome shotgun (WGS) entry which is preliminary data.</text>
</comment>
<dbReference type="AlphaFoldDB" id="A0A0V1E7B2"/>
<protein>
    <submittedName>
        <fullName evidence="1">Uncharacterized protein</fullName>
    </submittedName>
</protein>
<sequence>MQSLSRYEDVNGNGLSDYLTAITSELKLTVFGSVKSQLMTGKFPMQFDTKLCITVGFQCENMSMKKVQILLEMFCRFSQNRHVYRLDILKFSRKNFLSVLVMSSVNFILGPNLWGNCDCRPAALRLHPIMLNED</sequence>
<gene>
    <name evidence="1" type="ORF">T4A_4728</name>
</gene>
<reference evidence="1 2" key="1">
    <citation type="submission" date="2015-01" db="EMBL/GenBank/DDBJ databases">
        <title>Evolution of Trichinella species and genotypes.</title>
        <authorList>
            <person name="Korhonen P.K."/>
            <person name="Edoardo P."/>
            <person name="Giuseppe L.R."/>
            <person name="Gasser R.B."/>
        </authorList>
    </citation>
    <scope>NUCLEOTIDE SEQUENCE [LARGE SCALE GENOMIC DNA]</scope>
    <source>
        <strain evidence="1">ISS13</strain>
    </source>
</reference>
<evidence type="ECO:0000313" key="2">
    <source>
        <dbReference type="Proteomes" id="UP000054632"/>
    </source>
</evidence>
<organism evidence="1 2">
    <name type="scientific">Trichinella pseudospiralis</name>
    <name type="common">Parasitic roundworm</name>
    <dbReference type="NCBI Taxonomy" id="6337"/>
    <lineage>
        <taxon>Eukaryota</taxon>
        <taxon>Metazoa</taxon>
        <taxon>Ecdysozoa</taxon>
        <taxon>Nematoda</taxon>
        <taxon>Enoplea</taxon>
        <taxon>Dorylaimia</taxon>
        <taxon>Trichinellida</taxon>
        <taxon>Trichinellidae</taxon>
        <taxon>Trichinella</taxon>
    </lineage>
</organism>
<proteinExistence type="predicted"/>
<dbReference type="Proteomes" id="UP000054632">
    <property type="component" value="Unassembled WGS sequence"/>
</dbReference>
<dbReference type="EMBL" id="JYDR01000090">
    <property type="protein sequence ID" value="KRY69441.1"/>
    <property type="molecule type" value="Genomic_DNA"/>
</dbReference>
<evidence type="ECO:0000313" key="1">
    <source>
        <dbReference type="EMBL" id="KRY69441.1"/>
    </source>
</evidence>
<accession>A0A0V1E7B2</accession>
<name>A0A0V1E7B2_TRIPS</name>